<dbReference type="EMBL" id="NFHB01000008">
    <property type="protein sequence ID" value="OUN02427.1"/>
    <property type="molecule type" value="Genomic_DNA"/>
</dbReference>
<feature type="domain" description="DUF4435" evidence="1">
    <location>
        <begin position="37"/>
        <end position="277"/>
    </location>
</feature>
<dbReference type="EMBL" id="JANGBQ010000022">
    <property type="protein sequence ID" value="MCQ5083803.1"/>
    <property type="molecule type" value="Genomic_DNA"/>
</dbReference>
<reference evidence="3" key="2">
    <citation type="journal article" date="2018" name="BMC Genomics">
        <title>Whole genome sequencing and function prediction of 133 gut anaerobes isolated from chicken caecum in pure cultures.</title>
        <authorList>
            <person name="Medvecky M."/>
            <person name="Cejkova D."/>
            <person name="Polansky O."/>
            <person name="Karasova D."/>
            <person name="Kubasova T."/>
            <person name="Cizek A."/>
            <person name="Rychlik I."/>
        </authorList>
    </citation>
    <scope>NUCLEOTIDE SEQUENCE</scope>
    <source>
        <strain evidence="3">An90</strain>
    </source>
</reference>
<evidence type="ECO:0000313" key="2">
    <source>
        <dbReference type="EMBL" id="MCQ5083803.1"/>
    </source>
</evidence>
<dbReference type="AlphaFoldDB" id="A0A1Y3QVL7"/>
<dbReference type="RefSeq" id="WP_018694662.1">
    <property type="nucleotide sequence ID" value="NZ_AP025562.1"/>
</dbReference>
<sequence length="367" mass="43221">MAKKFREKLRKLNPFTRPATLEELPKPLPANPDQRLVRVYVEGYEDVAFWRGIFDHFQNPYMRFEISVPNRADLPKGKKVLMGMIPRSSDELILCVDSDFDFLFADRTEQSREVNNARYMFHTYAYATENFLCYAPSLHNICVKATKNDTRIFDFVRFMHEYSCTIYPLFLWYAYSAQLSSENVFPLIDFKSAVRIGYLDLADNGEKTLEWLRRNVAKREEMLRRRNPKMIEPMKEFEEQLKGRGLTPENAYLFMHGHTLMDNVVMILLNSVCEKLRAMSIAKITASKKQGVALKNEMANYTNSLRSIRDVLLDNENYTKCPLYKRLQRDIEKYIARTIWNMKRSGAIRDDSTWTVLRNMRQGSEIK</sequence>
<dbReference type="Proteomes" id="UP001205035">
    <property type="component" value="Unassembled WGS sequence"/>
</dbReference>
<accession>A0A1Y3QVL7</accession>
<proteinExistence type="predicted"/>
<evidence type="ECO:0000313" key="3">
    <source>
        <dbReference type="EMBL" id="OUN02427.1"/>
    </source>
</evidence>
<dbReference type="OrthoDB" id="1091676at2"/>
<dbReference type="Pfam" id="PF14491">
    <property type="entry name" value="DUF4435"/>
    <property type="match status" value="1"/>
</dbReference>
<reference evidence="2" key="3">
    <citation type="submission" date="2022-06" db="EMBL/GenBank/DDBJ databases">
        <title>Isolation of gut microbiota from human fecal samples.</title>
        <authorList>
            <person name="Pamer E.G."/>
            <person name="Barat B."/>
            <person name="Waligurski E."/>
            <person name="Medina S."/>
            <person name="Paddock L."/>
            <person name="Mostad J."/>
        </authorList>
    </citation>
    <scope>NUCLEOTIDE SEQUENCE</scope>
    <source>
        <strain evidence="2">DFI.6.22</strain>
    </source>
</reference>
<dbReference type="eggNOG" id="COG1123">
    <property type="taxonomic scope" value="Bacteria"/>
</dbReference>
<name>A0A1Y3QVL7_9BACT</name>
<gene>
    <name evidence="3" type="ORF">B5G41_12210</name>
    <name evidence="2" type="ORF">NE651_13015</name>
</gene>
<protein>
    <submittedName>
        <fullName evidence="2">DUF4435 domain-containing protein</fullName>
    </submittedName>
</protein>
<dbReference type="Proteomes" id="UP000195772">
    <property type="component" value="Unassembled WGS sequence"/>
</dbReference>
<evidence type="ECO:0000313" key="4">
    <source>
        <dbReference type="Proteomes" id="UP000195772"/>
    </source>
</evidence>
<comment type="caution">
    <text evidence="3">The sequence shown here is derived from an EMBL/GenBank/DDBJ whole genome shotgun (WGS) entry which is preliminary data.</text>
</comment>
<dbReference type="InterPro" id="IPR029492">
    <property type="entry name" value="DUF4435"/>
</dbReference>
<evidence type="ECO:0000259" key="1">
    <source>
        <dbReference type="Pfam" id="PF14491"/>
    </source>
</evidence>
<reference evidence="4" key="1">
    <citation type="submission" date="2017-04" db="EMBL/GenBank/DDBJ databases">
        <title>Function of individual gut microbiota members based on whole genome sequencing of pure cultures obtained from chicken caecum.</title>
        <authorList>
            <person name="Medvecky M."/>
            <person name="Cejkova D."/>
            <person name="Polansky O."/>
            <person name="Karasova D."/>
            <person name="Kubasova T."/>
            <person name="Cizek A."/>
            <person name="Rychlik I."/>
        </authorList>
    </citation>
    <scope>NUCLEOTIDE SEQUENCE [LARGE SCALE GENOMIC DNA]</scope>
    <source>
        <strain evidence="4">An90</strain>
    </source>
</reference>
<organism evidence="3 4">
    <name type="scientific">Alistipes onderdonkii</name>
    <dbReference type="NCBI Taxonomy" id="328813"/>
    <lineage>
        <taxon>Bacteria</taxon>
        <taxon>Pseudomonadati</taxon>
        <taxon>Bacteroidota</taxon>
        <taxon>Bacteroidia</taxon>
        <taxon>Bacteroidales</taxon>
        <taxon>Rikenellaceae</taxon>
        <taxon>Alistipes</taxon>
    </lineage>
</organism>